<reference evidence="29" key="1">
    <citation type="journal article" date="2023" name="Insect Mol. Biol.">
        <title>Genome sequencing provides insights into the evolution of gene families encoding plant cell wall-degrading enzymes in longhorned beetles.</title>
        <authorList>
            <person name="Shin N.R."/>
            <person name="Okamura Y."/>
            <person name="Kirsch R."/>
            <person name="Pauchet Y."/>
        </authorList>
    </citation>
    <scope>NUCLEOTIDE SEQUENCE</scope>
    <source>
        <strain evidence="29">AMC_N1</strain>
    </source>
</reference>
<dbReference type="PANTHER" id="PTHR11662:SF455">
    <property type="entry name" value="GH23975P"/>
    <property type="match status" value="1"/>
</dbReference>
<protein>
    <recommendedName>
        <fullName evidence="22">Sialin</fullName>
    </recommendedName>
    <alternativeName>
        <fullName evidence="25">H(+)/nitrate cotransporter</fullName>
    </alternativeName>
    <alternativeName>
        <fullName evidence="23">H(+)/sialic acid cotransporter</fullName>
    </alternativeName>
    <alternativeName>
        <fullName evidence="24">Vesicular excitatory amino acid transporter</fullName>
    </alternativeName>
</protein>
<feature type="transmembrane region" description="Helical" evidence="27">
    <location>
        <begin position="390"/>
        <end position="414"/>
    </location>
</feature>
<accession>A0AAV8Y5C7</accession>
<dbReference type="GO" id="GO:0016323">
    <property type="term" value="C:basolateral plasma membrane"/>
    <property type="evidence" value="ECO:0007669"/>
    <property type="project" value="UniProtKB-SubCell"/>
</dbReference>
<dbReference type="GO" id="GO:0015293">
    <property type="term" value="F:symporter activity"/>
    <property type="evidence" value="ECO:0007669"/>
    <property type="project" value="UniProtKB-KW"/>
</dbReference>
<feature type="region of interest" description="Disordered" evidence="26">
    <location>
        <begin position="458"/>
        <end position="478"/>
    </location>
</feature>
<comment type="caution">
    <text evidence="29">The sequence shown here is derived from an EMBL/GenBank/DDBJ whole genome shotgun (WGS) entry which is preliminary data.</text>
</comment>
<evidence type="ECO:0000256" key="15">
    <source>
        <dbReference type="ARBA" id="ARBA00050101"/>
    </source>
</evidence>
<dbReference type="CDD" id="cd17318">
    <property type="entry name" value="MFS_SLC17"/>
    <property type="match status" value="1"/>
</dbReference>
<evidence type="ECO:0000256" key="7">
    <source>
        <dbReference type="ARBA" id="ARBA00022692"/>
    </source>
</evidence>
<evidence type="ECO:0000256" key="18">
    <source>
        <dbReference type="ARBA" id="ARBA00051403"/>
    </source>
</evidence>
<dbReference type="InterPro" id="IPR020846">
    <property type="entry name" value="MFS_dom"/>
</dbReference>
<evidence type="ECO:0000256" key="26">
    <source>
        <dbReference type="SAM" id="MobiDB-lite"/>
    </source>
</evidence>
<sequence>MGNKENISKTEIGWKFWEQRRYVVAILAFFGFFNAYSLRVNLSIAVIAMTELKNVTLTNGTVVQEREFDWDTKLQGYVLSSFFYGYITTQLLGGYLAAKFGGARIFGTGIAVTAALTIITPWLAKSSVSLLLVVRIIEGIFEGVTYPCIHAVWSKWAPPLERSRLATIAFSGSYVGTVVSMPLSSYLANTVGWPSIFYCFGVIGLIWCSIWVLVVADTPQQDTRISKEELKYITESLNSNENKKFKLPWRAVLTSMPVWAIIVSHFSENWGFYTLLTQLPKFKKNLLMFDLTNTGFLSALPYLAMSITIQFSGQIADWFQVRGILTTTQVRKVFNCGAFLAQTIFMISAAYWLSPAGTTLCLTMAVGLGAFAWAGFGVNHLDVAPQYASILMGLSNTFGTLPGIVSPILTGYVVTNENSPEEWRTVFHITSGIYLFGAVVYGFFGSGDLQTWATESESLKSDIRPEKDQSQKENHTYDNKCFHQESV</sequence>
<evidence type="ECO:0000256" key="23">
    <source>
        <dbReference type="ARBA" id="ARBA00080244"/>
    </source>
</evidence>
<feature type="transmembrane region" description="Helical" evidence="27">
    <location>
        <begin position="359"/>
        <end position="378"/>
    </location>
</feature>
<evidence type="ECO:0000256" key="1">
    <source>
        <dbReference type="ARBA" id="ARBA00004432"/>
    </source>
</evidence>
<feature type="transmembrane region" description="Helical" evidence="27">
    <location>
        <begin position="77"/>
        <end position="98"/>
    </location>
</feature>
<evidence type="ECO:0000256" key="6">
    <source>
        <dbReference type="ARBA" id="ARBA00022475"/>
    </source>
</evidence>
<evidence type="ECO:0000256" key="17">
    <source>
        <dbReference type="ARBA" id="ARBA00050625"/>
    </source>
</evidence>
<dbReference type="InterPro" id="IPR011701">
    <property type="entry name" value="MFS"/>
</dbReference>
<keyword evidence="8" id="KW-0769">Symport</keyword>
<feature type="transmembrane region" description="Helical" evidence="27">
    <location>
        <begin position="333"/>
        <end position="353"/>
    </location>
</feature>
<proteinExistence type="predicted"/>
<evidence type="ECO:0000256" key="12">
    <source>
        <dbReference type="ARBA" id="ARBA00023180"/>
    </source>
</evidence>
<dbReference type="InterPro" id="IPR036259">
    <property type="entry name" value="MFS_trans_sf"/>
</dbReference>
<gene>
    <name evidence="29" type="ORF">NQ318_019987</name>
</gene>
<feature type="domain" description="Major facilitator superfamily (MFS) profile" evidence="28">
    <location>
        <begin position="23"/>
        <end position="449"/>
    </location>
</feature>
<keyword evidence="14" id="KW-0968">Cytoplasmic vesicle</keyword>
<dbReference type="Gene3D" id="1.20.1250.20">
    <property type="entry name" value="MFS general substrate transporter like domains"/>
    <property type="match status" value="2"/>
</dbReference>
<evidence type="ECO:0000256" key="2">
    <source>
        <dbReference type="ARBA" id="ARBA00004554"/>
    </source>
</evidence>
<comment type="catalytic activity">
    <reaction evidence="20">
        <text>D-glucuronate(out) + H(+)(out) = D-glucuronate(in) + H(+)(in)</text>
        <dbReference type="Rhea" id="RHEA:72591"/>
        <dbReference type="ChEBI" id="CHEBI:15378"/>
        <dbReference type="ChEBI" id="CHEBI:58720"/>
    </reaction>
    <physiologicalReaction direction="left-to-right" evidence="20">
        <dbReference type="Rhea" id="RHEA:72592"/>
    </physiologicalReaction>
</comment>
<name>A0AAV8Y5C7_9CUCU</name>
<evidence type="ECO:0000256" key="14">
    <source>
        <dbReference type="ARBA" id="ARBA00023329"/>
    </source>
</evidence>
<evidence type="ECO:0000256" key="9">
    <source>
        <dbReference type="ARBA" id="ARBA00022989"/>
    </source>
</evidence>
<evidence type="ECO:0000256" key="19">
    <source>
        <dbReference type="ARBA" id="ARBA00051447"/>
    </source>
</evidence>
<feature type="transmembrane region" description="Helical" evidence="27">
    <location>
        <begin position="195"/>
        <end position="216"/>
    </location>
</feature>
<keyword evidence="6" id="KW-1003">Cell membrane</keyword>
<dbReference type="GO" id="GO:0046942">
    <property type="term" value="P:carboxylic acid transport"/>
    <property type="evidence" value="ECO:0007669"/>
    <property type="project" value="UniProtKB-ARBA"/>
</dbReference>
<evidence type="ECO:0000256" key="5">
    <source>
        <dbReference type="ARBA" id="ARBA00022448"/>
    </source>
</evidence>
<evidence type="ECO:0000256" key="25">
    <source>
        <dbReference type="ARBA" id="ARBA00081925"/>
    </source>
</evidence>
<evidence type="ECO:0000256" key="3">
    <source>
        <dbReference type="ARBA" id="ARBA00004638"/>
    </source>
</evidence>
<dbReference type="GO" id="GO:0006820">
    <property type="term" value="P:monoatomic anion transport"/>
    <property type="evidence" value="ECO:0007669"/>
    <property type="project" value="TreeGrafter"/>
</dbReference>
<evidence type="ECO:0000256" key="11">
    <source>
        <dbReference type="ARBA" id="ARBA00023136"/>
    </source>
</evidence>
<evidence type="ECO:0000313" key="29">
    <source>
        <dbReference type="EMBL" id="KAJ8946672.1"/>
    </source>
</evidence>
<evidence type="ECO:0000256" key="22">
    <source>
        <dbReference type="ARBA" id="ARBA00069713"/>
    </source>
</evidence>
<feature type="transmembrane region" description="Helical" evidence="27">
    <location>
        <begin position="426"/>
        <end position="444"/>
    </location>
</feature>
<dbReference type="EMBL" id="JAPWTK010000180">
    <property type="protein sequence ID" value="KAJ8946672.1"/>
    <property type="molecule type" value="Genomic_DNA"/>
</dbReference>
<evidence type="ECO:0000256" key="21">
    <source>
        <dbReference type="ARBA" id="ARBA00056891"/>
    </source>
</evidence>
<evidence type="ECO:0000259" key="28">
    <source>
        <dbReference type="PROSITE" id="PS50850"/>
    </source>
</evidence>
<evidence type="ECO:0000313" key="30">
    <source>
        <dbReference type="Proteomes" id="UP001162162"/>
    </source>
</evidence>
<keyword evidence="10" id="KW-0770">Synapse</keyword>
<dbReference type="Pfam" id="PF07690">
    <property type="entry name" value="MFS_1"/>
    <property type="match status" value="1"/>
</dbReference>
<keyword evidence="5" id="KW-0813">Transport</keyword>
<dbReference type="PROSITE" id="PS50850">
    <property type="entry name" value="MFS"/>
    <property type="match status" value="1"/>
</dbReference>
<dbReference type="AlphaFoldDB" id="A0AAV8Y5C7"/>
<dbReference type="FunFam" id="1.20.1250.20:FF:000003">
    <property type="entry name" value="Solute carrier family 17 member 3"/>
    <property type="match status" value="1"/>
</dbReference>
<feature type="transmembrane region" description="Helical" evidence="27">
    <location>
        <begin position="105"/>
        <end position="124"/>
    </location>
</feature>
<dbReference type="GO" id="GO:0030672">
    <property type="term" value="C:synaptic vesicle membrane"/>
    <property type="evidence" value="ECO:0007669"/>
    <property type="project" value="UniProtKB-SubCell"/>
</dbReference>
<evidence type="ECO:0000256" key="16">
    <source>
        <dbReference type="ARBA" id="ARBA00050554"/>
    </source>
</evidence>
<feature type="transmembrane region" description="Helical" evidence="27">
    <location>
        <begin position="21"/>
        <end position="49"/>
    </location>
</feature>
<evidence type="ECO:0000256" key="27">
    <source>
        <dbReference type="SAM" id="Phobius"/>
    </source>
</evidence>
<organism evidence="29 30">
    <name type="scientific">Aromia moschata</name>
    <dbReference type="NCBI Taxonomy" id="1265417"/>
    <lineage>
        <taxon>Eukaryota</taxon>
        <taxon>Metazoa</taxon>
        <taxon>Ecdysozoa</taxon>
        <taxon>Arthropoda</taxon>
        <taxon>Hexapoda</taxon>
        <taxon>Insecta</taxon>
        <taxon>Pterygota</taxon>
        <taxon>Neoptera</taxon>
        <taxon>Endopterygota</taxon>
        <taxon>Coleoptera</taxon>
        <taxon>Polyphaga</taxon>
        <taxon>Cucujiformia</taxon>
        <taxon>Chrysomeloidea</taxon>
        <taxon>Cerambycidae</taxon>
        <taxon>Cerambycinae</taxon>
        <taxon>Callichromatini</taxon>
        <taxon>Aromia</taxon>
    </lineage>
</organism>
<evidence type="ECO:0000256" key="4">
    <source>
        <dbReference type="ARBA" id="ARBA00004656"/>
    </source>
</evidence>
<keyword evidence="30" id="KW-1185">Reference proteome</keyword>
<feature type="transmembrane region" description="Helical" evidence="27">
    <location>
        <begin position="247"/>
        <end position="266"/>
    </location>
</feature>
<comment type="subcellular location">
    <subcellularLocation>
        <location evidence="2">Basolateral cell membrane</location>
        <topology evidence="2">Multi-pass membrane protein</topology>
    </subcellularLocation>
    <subcellularLocation>
        <location evidence="3">Cytoplasmic vesicle</location>
        <location evidence="3">Secretory vesicle membrane</location>
        <topology evidence="3">Multi-pass membrane protein</topology>
    </subcellularLocation>
    <subcellularLocation>
        <location evidence="1">Cytoplasmic vesicle</location>
        <location evidence="1">Secretory vesicle</location>
        <location evidence="1">Synaptic vesicle membrane</location>
    </subcellularLocation>
    <subcellularLocation>
        <location evidence="4">Lysosome membrane</location>
    </subcellularLocation>
</comment>
<comment type="catalytic activity">
    <reaction evidence="16">
        <text>L-aspartate(out) = L-aspartate(in)</text>
        <dbReference type="Rhea" id="RHEA:66332"/>
        <dbReference type="ChEBI" id="CHEBI:29991"/>
    </reaction>
    <physiologicalReaction direction="left-to-right" evidence="16">
        <dbReference type="Rhea" id="RHEA:66333"/>
    </physiologicalReaction>
</comment>
<dbReference type="PANTHER" id="PTHR11662">
    <property type="entry name" value="SOLUTE CARRIER FAMILY 17"/>
    <property type="match status" value="1"/>
</dbReference>
<comment type="catalytic activity">
    <reaction evidence="17">
        <text>N-acetylneuraminate(in) + H(+)(in) = N-acetylneuraminate(out) + H(+)(out)</text>
        <dbReference type="Rhea" id="RHEA:28987"/>
        <dbReference type="ChEBI" id="CHEBI:15378"/>
        <dbReference type="ChEBI" id="CHEBI:35418"/>
    </reaction>
    <physiologicalReaction direction="right-to-left" evidence="17">
        <dbReference type="Rhea" id="RHEA:28989"/>
    </physiologicalReaction>
</comment>
<evidence type="ECO:0000256" key="10">
    <source>
        <dbReference type="ARBA" id="ARBA00023018"/>
    </source>
</evidence>
<evidence type="ECO:0000256" key="24">
    <source>
        <dbReference type="ARBA" id="ARBA00081195"/>
    </source>
</evidence>
<comment type="function">
    <text evidence="21">Receptor for CM101, a polysaccharide produced by group B Streptococcus with antipathoangiogenic properties.</text>
</comment>
<keyword evidence="7 27" id="KW-0812">Transmembrane</keyword>
<comment type="catalytic activity">
    <reaction evidence="19">
        <text>L-glutamate(out) = L-glutamate(in)</text>
        <dbReference type="Rhea" id="RHEA:66336"/>
        <dbReference type="ChEBI" id="CHEBI:29985"/>
    </reaction>
    <physiologicalReaction direction="left-to-right" evidence="19">
        <dbReference type="Rhea" id="RHEA:66337"/>
    </physiologicalReaction>
</comment>
<dbReference type="FunFam" id="1.20.1250.20:FF:000067">
    <property type="entry name" value="sialin isoform X2"/>
    <property type="match status" value="1"/>
</dbReference>
<comment type="catalytic activity">
    <reaction evidence="15">
        <text>2 nitrate(out) + H(+)(out) = 2 nitrate(in) + H(+)(in)</text>
        <dbReference type="Rhea" id="RHEA:71539"/>
        <dbReference type="ChEBI" id="CHEBI:15378"/>
        <dbReference type="ChEBI" id="CHEBI:17632"/>
    </reaction>
    <physiologicalReaction direction="left-to-right" evidence="15">
        <dbReference type="Rhea" id="RHEA:71540"/>
    </physiologicalReaction>
</comment>
<dbReference type="Proteomes" id="UP001162162">
    <property type="component" value="Unassembled WGS sequence"/>
</dbReference>
<comment type="catalytic activity">
    <reaction evidence="18">
        <text>N-acetyl-L-aspartyl-L-glutamate(out) = N-acetyl-L-aspartyl-L-glutamate(in)</text>
        <dbReference type="Rhea" id="RHEA:72599"/>
        <dbReference type="ChEBI" id="CHEBI:76931"/>
    </reaction>
    <physiologicalReaction direction="left-to-right" evidence="18">
        <dbReference type="Rhea" id="RHEA:72600"/>
    </physiologicalReaction>
</comment>
<keyword evidence="9 27" id="KW-1133">Transmembrane helix</keyword>
<dbReference type="SUPFAM" id="SSF103473">
    <property type="entry name" value="MFS general substrate transporter"/>
    <property type="match status" value="1"/>
</dbReference>
<evidence type="ECO:0000256" key="13">
    <source>
        <dbReference type="ARBA" id="ARBA00023228"/>
    </source>
</evidence>
<dbReference type="GO" id="GO:0005765">
    <property type="term" value="C:lysosomal membrane"/>
    <property type="evidence" value="ECO:0007669"/>
    <property type="project" value="UniProtKB-SubCell"/>
</dbReference>
<evidence type="ECO:0000256" key="20">
    <source>
        <dbReference type="ARBA" id="ARBA00051612"/>
    </source>
</evidence>
<dbReference type="InterPro" id="IPR050382">
    <property type="entry name" value="MFS_Na/Anion_cotransporter"/>
</dbReference>
<feature type="transmembrane region" description="Helical" evidence="27">
    <location>
        <begin position="286"/>
        <end position="312"/>
    </location>
</feature>
<keyword evidence="13" id="KW-0458">Lysosome</keyword>
<keyword evidence="12" id="KW-0325">Glycoprotein</keyword>
<keyword evidence="11 27" id="KW-0472">Membrane</keyword>
<evidence type="ECO:0000256" key="8">
    <source>
        <dbReference type="ARBA" id="ARBA00022847"/>
    </source>
</evidence>